<accession>A0A375IFA6</accession>
<evidence type="ECO:0000313" key="2">
    <source>
        <dbReference type="Proteomes" id="UP000255505"/>
    </source>
</evidence>
<proteinExistence type="predicted"/>
<dbReference type="AlphaFoldDB" id="A0A375IFA6"/>
<protein>
    <submittedName>
        <fullName evidence="1">Uncharacterized protein</fullName>
    </submittedName>
</protein>
<gene>
    <name evidence="1" type="ORF">CT19425_100013</name>
</gene>
<evidence type="ECO:0000313" key="1">
    <source>
        <dbReference type="EMBL" id="SPK73287.1"/>
    </source>
</evidence>
<dbReference type="EMBL" id="LT991976">
    <property type="protein sequence ID" value="SPK73287.1"/>
    <property type="molecule type" value="Genomic_DNA"/>
</dbReference>
<dbReference type="Proteomes" id="UP000255505">
    <property type="component" value="Chromosome I"/>
</dbReference>
<sequence length="28" mass="3256">MFFLSPHGERVGVRGGLARHHIKRGHRF</sequence>
<name>A0A375IFA6_9BURK</name>
<reference evidence="1 2" key="1">
    <citation type="submission" date="2018-01" db="EMBL/GenBank/DDBJ databases">
        <authorList>
            <person name="Gaut B.S."/>
            <person name="Morton B.R."/>
            <person name="Clegg M.T."/>
            <person name="Duvall M.R."/>
        </authorList>
    </citation>
    <scope>NUCLEOTIDE SEQUENCE [LARGE SCALE GENOMIC DNA]</scope>
    <source>
        <strain evidence="1">Cupriavidus taiwanensis LMG 19425</strain>
    </source>
</reference>
<organism evidence="1 2">
    <name type="scientific">Cupriavidus taiwanensis</name>
    <dbReference type="NCBI Taxonomy" id="164546"/>
    <lineage>
        <taxon>Bacteria</taxon>
        <taxon>Pseudomonadati</taxon>
        <taxon>Pseudomonadota</taxon>
        <taxon>Betaproteobacteria</taxon>
        <taxon>Burkholderiales</taxon>
        <taxon>Burkholderiaceae</taxon>
        <taxon>Cupriavidus</taxon>
    </lineage>
</organism>